<organism evidence="2 3">
    <name type="scientific">Trema orientale</name>
    <name type="common">Charcoal tree</name>
    <name type="synonym">Celtis orientalis</name>
    <dbReference type="NCBI Taxonomy" id="63057"/>
    <lineage>
        <taxon>Eukaryota</taxon>
        <taxon>Viridiplantae</taxon>
        <taxon>Streptophyta</taxon>
        <taxon>Embryophyta</taxon>
        <taxon>Tracheophyta</taxon>
        <taxon>Spermatophyta</taxon>
        <taxon>Magnoliopsida</taxon>
        <taxon>eudicotyledons</taxon>
        <taxon>Gunneridae</taxon>
        <taxon>Pentapetalae</taxon>
        <taxon>rosids</taxon>
        <taxon>fabids</taxon>
        <taxon>Rosales</taxon>
        <taxon>Cannabaceae</taxon>
        <taxon>Trema</taxon>
    </lineage>
</organism>
<gene>
    <name evidence="2" type="ORF">TorRG33x02_188260</name>
</gene>
<dbReference type="PANTHER" id="PTHR32263">
    <property type="entry name" value="INACTIVE POLY [ADP-RIBOSE] POLYMERASE SRO4-RELATED"/>
    <property type="match status" value="1"/>
</dbReference>
<proteinExistence type="predicted"/>
<protein>
    <recommendedName>
        <fullName evidence="1">RCD1 WWE domain-containing protein</fullName>
    </recommendedName>
</protein>
<comment type="caution">
    <text evidence="2">The sequence shown here is derived from an EMBL/GenBank/DDBJ whole genome shotgun (WGS) entry which is preliminary data.</text>
</comment>
<reference evidence="3" key="1">
    <citation type="submission" date="2016-06" db="EMBL/GenBank/DDBJ databases">
        <title>Parallel loss of symbiosis genes in relatives of nitrogen-fixing non-legume Parasponia.</title>
        <authorList>
            <person name="Van Velzen R."/>
            <person name="Holmer R."/>
            <person name="Bu F."/>
            <person name="Rutten L."/>
            <person name="Van Zeijl A."/>
            <person name="Liu W."/>
            <person name="Santuari L."/>
            <person name="Cao Q."/>
            <person name="Sharma T."/>
            <person name="Shen D."/>
            <person name="Roswanjaya Y."/>
            <person name="Wardhani T."/>
            <person name="Kalhor M.S."/>
            <person name="Jansen J."/>
            <person name="Van den Hoogen J."/>
            <person name="Gungor B."/>
            <person name="Hartog M."/>
            <person name="Hontelez J."/>
            <person name="Verver J."/>
            <person name="Yang W.-C."/>
            <person name="Schijlen E."/>
            <person name="Repin R."/>
            <person name="Schilthuizen M."/>
            <person name="Schranz E."/>
            <person name="Heidstra R."/>
            <person name="Miyata K."/>
            <person name="Fedorova E."/>
            <person name="Kohlen W."/>
            <person name="Bisseling T."/>
            <person name="Smit S."/>
            <person name="Geurts R."/>
        </authorList>
    </citation>
    <scope>NUCLEOTIDE SEQUENCE [LARGE SCALE GENOMIC DNA]</scope>
    <source>
        <strain evidence="3">cv. RG33-2</strain>
    </source>
</reference>
<dbReference type="PANTHER" id="PTHR32263:SF5">
    <property type="entry name" value="INACTIVE POLY [ADP-RIBOSE] POLYMERASE SRO1-RELATED"/>
    <property type="match status" value="1"/>
</dbReference>
<dbReference type="InterPro" id="IPR057823">
    <property type="entry name" value="WWE_RCD1"/>
</dbReference>
<dbReference type="Pfam" id="PF23467">
    <property type="entry name" value="WWE_5"/>
    <property type="match status" value="1"/>
</dbReference>
<evidence type="ECO:0000259" key="1">
    <source>
        <dbReference type="Pfam" id="PF23467"/>
    </source>
</evidence>
<evidence type="ECO:0000313" key="3">
    <source>
        <dbReference type="Proteomes" id="UP000237000"/>
    </source>
</evidence>
<dbReference type="InParanoid" id="A0A2P5EIQ2"/>
<dbReference type="OrthoDB" id="1827017at2759"/>
<feature type="domain" description="RCD1 WWE" evidence="1">
    <location>
        <begin position="1"/>
        <end position="25"/>
    </location>
</feature>
<dbReference type="Proteomes" id="UP000237000">
    <property type="component" value="Unassembled WGS sequence"/>
</dbReference>
<name>A0A2P5EIQ2_TREOI</name>
<dbReference type="STRING" id="63057.A0A2P5EIQ2"/>
<accession>A0A2P5EIQ2</accession>
<evidence type="ECO:0000313" key="2">
    <source>
        <dbReference type="EMBL" id="PON85416.1"/>
    </source>
</evidence>
<dbReference type="AlphaFoldDB" id="A0A2P5EIQ2"/>
<dbReference type="InterPro" id="IPR044964">
    <property type="entry name" value="RCD1/SRO1-5"/>
</dbReference>
<sequence>MFSLDIETGLEQPIAWIDEAGKCFFSEVFSNNDEQCVNNQCEHRKKRELLSTKCCRSHPNKLQLGIKVNGLDKSMSKKHKQTTLKVNENLQQQDIAKEYLNGELDCSFVRKIFLEGMVSFGTVEIVNIYRCSSTSLQTRWELFQKQIEITRKHRGNANVQYYAWLASSDQEI</sequence>
<keyword evidence="3" id="KW-1185">Reference proteome</keyword>
<dbReference type="EMBL" id="JXTC01000148">
    <property type="protein sequence ID" value="PON85416.1"/>
    <property type="molecule type" value="Genomic_DNA"/>
</dbReference>